<protein>
    <submittedName>
        <fullName evidence="3">Zgc:162608</fullName>
    </submittedName>
</protein>
<dbReference type="OMA" id="NPVAEEM"/>
<evidence type="ECO:0000313" key="4">
    <source>
        <dbReference type="Proteomes" id="UP000694546"/>
    </source>
</evidence>
<feature type="signal peptide" evidence="2">
    <location>
        <begin position="1"/>
        <end position="17"/>
    </location>
</feature>
<accession>A0A8C5ACT4</accession>
<organism evidence="3 4">
    <name type="scientific">Gadus morhua</name>
    <name type="common">Atlantic cod</name>
    <dbReference type="NCBI Taxonomy" id="8049"/>
    <lineage>
        <taxon>Eukaryota</taxon>
        <taxon>Metazoa</taxon>
        <taxon>Chordata</taxon>
        <taxon>Craniata</taxon>
        <taxon>Vertebrata</taxon>
        <taxon>Euteleostomi</taxon>
        <taxon>Actinopterygii</taxon>
        <taxon>Neopterygii</taxon>
        <taxon>Teleostei</taxon>
        <taxon>Neoteleostei</taxon>
        <taxon>Acanthomorphata</taxon>
        <taxon>Zeiogadaria</taxon>
        <taxon>Gadariae</taxon>
        <taxon>Gadiformes</taxon>
        <taxon>Gadoidei</taxon>
        <taxon>Gadidae</taxon>
        <taxon>Gadus</taxon>
    </lineage>
</organism>
<gene>
    <name evidence="3" type="primary">zgc:162608</name>
</gene>
<feature type="region of interest" description="Disordered" evidence="1">
    <location>
        <begin position="54"/>
        <end position="81"/>
    </location>
</feature>
<dbReference type="SUPFAM" id="SSF58113">
    <property type="entry name" value="Apolipoprotein A-I"/>
    <property type="match status" value="1"/>
</dbReference>
<keyword evidence="2" id="KW-0732">Signal</keyword>
<dbReference type="Gene3D" id="1.20.5.1230">
    <property type="entry name" value="Apolipoprotein A-I"/>
    <property type="match status" value="1"/>
</dbReference>
<proteinExistence type="predicted"/>
<feature type="compositionally biased region" description="Low complexity" evidence="1">
    <location>
        <begin position="309"/>
        <end position="324"/>
    </location>
</feature>
<dbReference type="GeneTree" id="ENSGT00410000028254"/>
<keyword evidence="4" id="KW-1185">Reference proteome</keyword>
<reference evidence="3" key="2">
    <citation type="submission" date="2025-09" db="UniProtKB">
        <authorList>
            <consortium name="Ensembl"/>
        </authorList>
    </citation>
    <scope>IDENTIFICATION</scope>
</reference>
<feature type="chain" id="PRO_5033991461" evidence="2">
    <location>
        <begin position="18"/>
        <end position="346"/>
    </location>
</feature>
<feature type="region of interest" description="Disordered" evidence="1">
    <location>
        <begin position="305"/>
        <end position="325"/>
    </location>
</feature>
<dbReference type="OrthoDB" id="8942424at2759"/>
<dbReference type="AlphaFoldDB" id="A0A8C5ACT4"/>
<feature type="compositionally biased region" description="Basic and acidic residues" evidence="1">
    <location>
        <begin position="68"/>
        <end position="81"/>
    </location>
</feature>
<dbReference type="Proteomes" id="UP000694546">
    <property type="component" value="Chromosome 16"/>
</dbReference>
<evidence type="ECO:0000256" key="1">
    <source>
        <dbReference type="SAM" id="MobiDB-lite"/>
    </source>
</evidence>
<evidence type="ECO:0000313" key="3">
    <source>
        <dbReference type="Ensembl" id="ENSGMOP00000030039.1"/>
    </source>
</evidence>
<dbReference type="Ensembl" id="ENSGMOT00000050297.1">
    <property type="protein sequence ID" value="ENSGMOP00000030039.1"/>
    <property type="gene ID" value="ENSGMOG00000034620.1"/>
</dbReference>
<evidence type="ECO:0000256" key="2">
    <source>
        <dbReference type="SAM" id="SignalP"/>
    </source>
</evidence>
<sequence>MYFKGLIITMSLLTTSAFPLYPNANQREIALADPKENEAQDKTEHTRDVDGAYKSYMDSSDLYTTEEGEGRSKRPMEDGMRHKLNAESERLRVRMRQELAELTERLSPQPVRAAAAAAAGALGDMRQRLAPLTQQLQSSLSTNAREMCGQLGLFLRGLEQAEARAEAGPSTYREAFHGMSRTLERGGATLTDVTGDFQSKASEAMDQQREREGGDGAAEEEEEEERSGRMWREMRSRLAQEMSSTRLEAQSRLGALKAELTALLVTSQPLKTEVTASVSEFCQRAALQTQGFQARIERLFLGMEEEQEAPGAPSSPADSSQPGSLLQDDFSAKFSALIQDILHLVQ</sequence>
<name>A0A8C5ACT4_GADMO</name>
<reference evidence="3" key="1">
    <citation type="submission" date="2025-08" db="UniProtKB">
        <authorList>
            <consortium name="Ensembl"/>
        </authorList>
    </citation>
    <scope>IDENTIFICATION</scope>
</reference>
<feature type="region of interest" description="Disordered" evidence="1">
    <location>
        <begin position="200"/>
        <end position="231"/>
    </location>
</feature>